<proteinExistence type="predicted"/>
<organism evidence="1 2">
    <name type="scientific">Dreissena polymorpha</name>
    <name type="common">Zebra mussel</name>
    <name type="synonym">Mytilus polymorpha</name>
    <dbReference type="NCBI Taxonomy" id="45954"/>
    <lineage>
        <taxon>Eukaryota</taxon>
        <taxon>Metazoa</taxon>
        <taxon>Spiralia</taxon>
        <taxon>Lophotrochozoa</taxon>
        <taxon>Mollusca</taxon>
        <taxon>Bivalvia</taxon>
        <taxon>Autobranchia</taxon>
        <taxon>Heteroconchia</taxon>
        <taxon>Euheterodonta</taxon>
        <taxon>Imparidentia</taxon>
        <taxon>Neoheterodontei</taxon>
        <taxon>Myida</taxon>
        <taxon>Dreissenoidea</taxon>
        <taxon>Dreissenidae</taxon>
        <taxon>Dreissena</taxon>
    </lineage>
</organism>
<comment type="caution">
    <text evidence="1">The sequence shown here is derived from an EMBL/GenBank/DDBJ whole genome shotgun (WGS) entry which is preliminary data.</text>
</comment>
<sequence>MHVSNTCTIELPPNNPLGSGKNMIKDMAANESLDLIQPMCSSTELPHNTITAAGADKNMNGPSVVVPVDTFTDDMVKCDQINQNLDVIVCDGHSNTNSEQFFNTHEKHKKDVEDDVRKCLMQQKQRGTFNDPTDWRILERYLLAEATLKAFVKIHYGYGPVMVEDLNLLQHQIDQVSVSCSNVYFQL</sequence>
<protein>
    <submittedName>
        <fullName evidence="1">Uncharacterized protein</fullName>
    </submittedName>
</protein>
<accession>A0A9D4LDE4</accession>
<dbReference type="AlphaFoldDB" id="A0A9D4LDE4"/>
<dbReference type="Proteomes" id="UP000828390">
    <property type="component" value="Unassembled WGS sequence"/>
</dbReference>
<dbReference type="EMBL" id="JAIWYP010000003">
    <property type="protein sequence ID" value="KAH3856490.1"/>
    <property type="molecule type" value="Genomic_DNA"/>
</dbReference>
<evidence type="ECO:0000313" key="2">
    <source>
        <dbReference type="Proteomes" id="UP000828390"/>
    </source>
</evidence>
<reference evidence="1" key="2">
    <citation type="submission" date="2020-11" db="EMBL/GenBank/DDBJ databases">
        <authorList>
            <person name="McCartney M.A."/>
            <person name="Auch B."/>
            <person name="Kono T."/>
            <person name="Mallez S."/>
            <person name="Becker A."/>
            <person name="Gohl D.M."/>
            <person name="Silverstein K.A.T."/>
            <person name="Koren S."/>
            <person name="Bechman K.B."/>
            <person name="Herman A."/>
            <person name="Abrahante J.E."/>
            <person name="Garbe J."/>
        </authorList>
    </citation>
    <scope>NUCLEOTIDE SEQUENCE</scope>
    <source>
        <strain evidence="1">Duluth1</strain>
        <tissue evidence="1">Whole animal</tissue>
    </source>
</reference>
<gene>
    <name evidence="1" type="ORF">DPMN_099080</name>
</gene>
<reference evidence="1" key="1">
    <citation type="journal article" date="2019" name="bioRxiv">
        <title>The Genome of the Zebra Mussel, Dreissena polymorpha: A Resource for Invasive Species Research.</title>
        <authorList>
            <person name="McCartney M.A."/>
            <person name="Auch B."/>
            <person name="Kono T."/>
            <person name="Mallez S."/>
            <person name="Zhang Y."/>
            <person name="Obille A."/>
            <person name="Becker A."/>
            <person name="Abrahante J.E."/>
            <person name="Garbe J."/>
            <person name="Badalamenti J.P."/>
            <person name="Herman A."/>
            <person name="Mangelson H."/>
            <person name="Liachko I."/>
            <person name="Sullivan S."/>
            <person name="Sone E.D."/>
            <person name="Koren S."/>
            <person name="Silverstein K.A.T."/>
            <person name="Beckman K.B."/>
            <person name="Gohl D.M."/>
        </authorList>
    </citation>
    <scope>NUCLEOTIDE SEQUENCE</scope>
    <source>
        <strain evidence="1">Duluth1</strain>
        <tissue evidence="1">Whole animal</tissue>
    </source>
</reference>
<keyword evidence="2" id="KW-1185">Reference proteome</keyword>
<evidence type="ECO:0000313" key="1">
    <source>
        <dbReference type="EMBL" id="KAH3856490.1"/>
    </source>
</evidence>
<name>A0A9D4LDE4_DREPO</name>